<reference evidence="2" key="1">
    <citation type="submission" date="2020-12" db="EMBL/GenBank/DDBJ databases">
        <title>WGS assembly of Carya illinoinensis cv. Pawnee.</title>
        <authorList>
            <person name="Platts A."/>
            <person name="Shu S."/>
            <person name="Wright S."/>
            <person name="Barry K."/>
            <person name="Edger P."/>
            <person name="Pires J.C."/>
            <person name="Schmutz J."/>
        </authorList>
    </citation>
    <scope>NUCLEOTIDE SEQUENCE</scope>
    <source>
        <tissue evidence="2">Leaf</tissue>
    </source>
</reference>
<protein>
    <submittedName>
        <fullName evidence="2">Uncharacterized protein</fullName>
    </submittedName>
</protein>
<evidence type="ECO:0000313" key="4">
    <source>
        <dbReference type="Proteomes" id="UP000811609"/>
    </source>
</evidence>
<evidence type="ECO:0000256" key="1">
    <source>
        <dbReference type="SAM" id="MobiDB-lite"/>
    </source>
</evidence>
<gene>
    <name evidence="2" type="ORF">CIPAW_12G080100</name>
    <name evidence="3" type="ORF">I3842_12G078300</name>
</gene>
<accession>A0A8T1NY39</accession>
<reference evidence="3" key="2">
    <citation type="submission" date="2021-01" db="EMBL/GenBank/DDBJ databases">
        <authorList>
            <person name="Lovell J.T."/>
            <person name="Bentley N."/>
            <person name="Bhattarai G."/>
            <person name="Jenkins J.W."/>
            <person name="Sreedasyam A."/>
            <person name="Alarcon Y."/>
            <person name="Bock C."/>
            <person name="Boston L."/>
            <person name="Carlson J."/>
            <person name="Cervantes K."/>
            <person name="Clermont K."/>
            <person name="Krom N."/>
            <person name="Kubenka K."/>
            <person name="Mamidi S."/>
            <person name="Mattison C."/>
            <person name="Monteros M."/>
            <person name="Pisani C."/>
            <person name="Plott C."/>
            <person name="Rajasekar S."/>
            <person name="Rhein H.S."/>
            <person name="Rohla C."/>
            <person name="Song M."/>
            <person name="Hilaire R.S."/>
            <person name="Shu S."/>
            <person name="Wells L."/>
            <person name="Wang X."/>
            <person name="Webber J."/>
            <person name="Heerema R.J."/>
            <person name="Klein P."/>
            <person name="Conner P."/>
            <person name="Grauke L."/>
            <person name="Grimwood J."/>
            <person name="Schmutz J."/>
            <person name="Randall J.J."/>
        </authorList>
    </citation>
    <scope>NUCLEOTIDE SEQUENCE</scope>
    <source>
        <tissue evidence="3">Leaf</tissue>
    </source>
</reference>
<dbReference type="OrthoDB" id="653466at2759"/>
<feature type="region of interest" description="Disordered" evidence="1">
    <location>
        <begin position="41"/>
        <end position="75"/>
    </location>
</feature>
<dbReference type="EMBL" id="CM031836">
    <property type="protein sequence ID" value="KAG6684755.1"/>
    <property type="molecule type" value="Genomic_DNA"/>
</dbReference>
<organism evidence="2 4">
    <name type="scientific">Carya illinoinensis</name>
    <name type="common">Pecan</name>
    <dbReference type="NCBI Taxonomy" id="32201"/>
    <lineage>
        <taxon>Eukaryota</taxon>
        <taxon>Viridiplantae</taxon>
        <taxon>Streptophyta</taxon>
        <taxon>Embryophyta</taxon>
        <taxon>Tracheophyta</taxon>
        <taxon>Spermatophyta</taxon>
        <taxon>Magnoliopsida</taxon>
        <taxon>eudicotyledons</taxon>
        <taxon>Gunneridae</taxon>
        <taxon>Pentapetalae</taxon>
        <taxon>rosids</taxon>
        <taxon>fabids</taxon>
        <taxon>Fagales</taxon>
        <taxon>Juglandaceae</taxon>
        <taxon>Carya</taxon>
    </lineage>
</organism>
<sequence length="75" mass="8311">MEENSNSIISRETLDQVASWVGSTVVSAFFSSLERFSCLNVTTTDPDDDEDDVPMDRPLALHHQDSQNDVADLPV</sequence>
<name>A0A8T1NY39_CARIL</name>
<evidence type="ECO:0000313" key="2">
    <source>
        <dbReference type="EMBL" id="KAG6633893.1"/>
    </source>
</evidence>
<evidence type="ECO:0000313" key="3">
    <source>
        <dbReference type="EMBL" id="KAG6684755.1"/>
    </source>
</evidence>
<comment type="caution">
    <text evidence="2">The sequence shown here is derived from an EMBL/GenBank/DDBJ whole genome shotgun (WGS) entry which is preliminary data.</text>
</comment>
<keyword evidence="4" id="KW-1185">Reference proteome</keyword>
<dbReference type="Proteomes" id="UP000811246">
    <property type="component" value="Chromosome 12"/>
</dbReference>
<dbReference type="EMBL" id="CM031820">
    <property type="protein sequence ID" value="KAG6633893.1"/>
    <property type="molecule type" value="Genomic_DNA"/>
</dbReference>
<dbReference type="PANTHER" id="PTHR34061:SF9">
    <property type="entry name" value="FIBER PROTEIN FB17"/>
    <property type="match status" value="1"/>
</dbReference>
<dbReference type="PANTHER" id="PTHR34061">
    <property type="entry name" value="PROTEIN, PUTATIVE-RELATED"/>
    <property type="match status" value="1"/>
</dbReference>
<proteinExistence type="predicted"/>
<dbReference type="AlphaFoldDB" id="A0A8T1NY39"/>
<dbReference type="Proteomes" id="UP000811609">
    <property type="component" value="Chromosome 12"/>
</dbReference>